<evidence type="ECO:0000256" key="1">
    <source>
        <dbReference type="SAM" id="Phobius"/>
    </source>
</evidence>
<dbReference type="Pfam" id="PF00561">
    <property type="entry name" value="Abhydrolase_1"/>
    <property type="match status" value="1"/>
</dbReference>
<gene>
    <name evidence="3" type="ORF">SAMN05444401_4126</name>
</gene>
<sequence>MKLLTNSNSLHKVKLKREIKPKKCIKLVIILLIAIISAGFIYEKVSYSKDIASLKTKSKYATLNGNKIHYSTAGSGKYTVVFESDLGYTSYEWEKVIKNMPKNLEVSTFTYDRAGYGYSDKSDYKNPEAQARDLHLFFRKLGMEGPYILVGDGYGSLVMSNFAKIYPNDVAGMILINPINEKGMKSPSFVKEVSKGKTFKKVEQIGSYVGLTRVLDSFGLVRYPKGLLDKVSDNYANDIKVHRISTNHTTAIWNETKVLINGDSDSQGQGMLGNKPLAILINENGDVENQKELANLSNEEITSIEGVKPESGVIPLEEYSKVHEALKFITKKSESKSAENN</sequence>
<proteinExistence type="predicted"/>
<dbReference type="OrthoDB" id="59888at2"/>
<feature type="domain" description="AB hydrolase-1" evidence="2">
    <location>
        <begin position="89"/>
        <end position="181"/>
    </location>
</feature>
<evidence type="ECO:0000313" key="4">
    <source>
        <dbReference type="Proteomes" id="UP000184080"/>
    </source>
</evidence>
<dbReference type="InterPro" id="IPR029058">
    <property type="entry name" value="AB_hydrolase_fold"/>
</dbReference>
<keyword evidence="1" id="KW-1133">Transmembrane helix</keyword>
<keyword evidence="3" id="KW-0378">Hydrolase</keyword>
<keyword evidence="1" id="KW-0812">Transmembrane</keyword>
<keyword evidence="4" id="KW-1185">Reference proteome</keyword>
<feature type="transmembrane region" description="Helical" evidence="1">
    <location>
        <begin position="24"/>
        <end position="42"/>
    </location>
</feature>
<evidence type="ECO:0000313" key="3">
    <source>
        <dbReference type="EMBL" id="SHJ86920.1"/>
    </source>
</evidence>
<dbReference type="Proteomes" id="UP000184080">
    <property type="component" value="Unassembled WGS sequence"/>
</dbReference>
<organism evidence="3 4">
    <name type="scientific">Clostridium amylolyticum</name>
    <dbReference type="NCBI Taxonomy" id="1121298"/>
    <lineage>
        <taxon>Bacteria</taxon>
        <taxon>Bacillati</taxon>
        <taxon>Bacillota</taxon>
        <taxon>Clostridia</taxon>
        <taxon>Eubacteriales</taxon>
        <taxon>Clostridiaceae</taxon>
        <taxon>Clostridium</taxon>
    </lineage>
</organism>
<reference evidence="3 4" key="1">
    <citation type="submission" date="2016-11" db="EMBL/GenBank/DDBJ databases">
        <authorList>
            <person name="Jaros S."/>
            <person name="Januszkiewicz K."/>
            <person name="Wedrychowicz H."/>
        </authorList>
    </citation>
    <scope>NUCLEOTIDE SEQUENCE [LARGE SCALE GENOMIC DNA]</scope>
    <source>
        <strain evidence="3 4">DSM 21864</strain>
    </source>
</reference>
<dbReference type="GO" id="GO:0016787">
    <property type="term" value="F:hydrolase activity"/>
    <property type="evidence" value="ECO:0007669"/>
    <property type="project" value="UniProtKB-KW"/>
</dbReference>
<dbReference type="STRING" id="1121298.SAMN05444401_4126"/>
<dbReference type="PANTHER" id="PTHR46438">
    <property type="entry name" value="ALPHA/BETA-HYDROLASES SUPERFAMILY PROTEIN"/>
    <property type="match status" value="1"/>
</dbReference>
<dbReference type="EMBL" id="FQZO01000009">
    <property type="protein sequence ID" value="SHJ86920.1"/>
    <property type="molecule type" value="Genomic_DNA"/>
</dbReference>
<name>A0A1M6MU36_9CLOT</name>
<dbReference type="InterPro" id="IPR000073">
    <property type="entry name" value="AB_hydrolase_1"/>
</dbReference>
<accession>A0A1M6MU36</accession>
<dbReference type="Gene3D" id="3.40.50.1820">
    <property type="entry name" value="alpha/beta hydrolase"/>
    <property type="match status" value="1"/>
</dbReference>
<evidence type="ECO:0000259" key="2">
    <source>
        <dbReference type="Pfam" id="PF00561"/>
    </source>
</evidence>
<dbReference type="AlphaFoldDB" id="A0A1M6MU36"/>
<protein>
    <submittedName>
        <fullName evidence="3">Alpha/beta hydrolase fold</fullName>
    </submittedName>
</protein>
<dbReference type="RefSeq" id="WP_073011356.1">
    <property type="nucleotide sequence ID" value="NZ_FQZO01000009.1"/>
</dbReference>
<dbReference type="SUPFAM" id="SSF53474">
    <property type="entry name" value="alpha/beta-Hydrolases"/>
    <property type="match status" value="1"/>
</dbReference>
<keyword evidence="1" id="KW-0472">Membrane</keyword>